<accession>A0A2W5V898</accession>
<evidence type="ECO:0000313" key="5">
    <source>
        <dbReference type="EMBL" id="PZR34113.1"/>
    </source>
</evidence>
<dbReference type="SUPFAM" id="SSF46785">
    <property type="entry name" value="Winged helix' DNA-binding domain"/>
    <property type="match status" value="1"/>
</dbReference>
<dbReference type="PANTHER" id="PTHR43537">
    <property type="entry name" value="TRANSCRIPTIONAL REGULATOR, GNTR FAMILY"/>
    <property type="match status" value="1"/>
</dbReference>
<dbReference type="Gene3D" id="1.10.10.10">
    <property type="entry name" value="Winged helix-like DNA-binding domain superfamily/Winged helix DNA-binding domain"/>
    <property type="match status" value="1"/>
</dbReference>
<evidence type="ECO:0000256" key="2">
    <source>
        <dbReference type="ARBA" id="ARBA00023125"/>
    </source>
</evidence>
<dbReference type="Proteomes" id="UP000249393">
    <property type="component" value="Unassembled WGS sequence"/>
</dbReference>
<sequence>MVFQPHRFSGGDSVSRDRDPFERALEAIRIKLRSGEGLQGRALAINLLARELGVSQTPVREALAWLAGEGLVVRGHAGYVGRTFDGASLAELYRLNLAHVLAALSADLRAATPGLAGQGTRPPWPLTDSADPNATFDVLVAQAADRTLLASLRRTREPLSPFVAAEAPLIGDQEATMEALRLTYPDPAGLRRAARAFYRRRVHAASMLFSATLERLQI</sequence>
<keyword evidence="1" id="KW-0805">Transcription regulation</keyword>
<keyword evidence="2" id="KW-0238">DNA-binding</keyword>
<keyword evidence="3" id="KW-0804">Transcription</keyword>
<protein>
    <recommendedName>
        <fullName evidence="4">HTH gntR-type domain-containing protein</fullName>
    </recommendedName>
</protein>
<dbReference type="GO" id="GO:0003677">
    <property type="term" value="F:DNA binding"/>
    <property type="evidence" value="ECO:0007669"/>
    <property type="project" value="UniProtKB-KW"/>
</dbReference>
<dbReference type="InterPro" id="IPR036390">
    <property type="entry name" value="WH_DNA-bd_sf"/>
</dbReference>
<dbReference type="SMART" id="SM00345">
    <property type="entry name" value="HTH_GNTR"/>
    <property type="match status" value="1"/>
</dbReference>
<dbReference type="GO" id="GO:0003700">
    <property type="term" value="F:DNA-binding transcription factor activity"/>
    <property type="evidence" value="ECO:0007669"/>
    <property type="project" value="InterPro"/>
</dbReference>
<evidence type="ECO:0000256" key="1">
    <source>
        <dbReference type="ARBA" id="ARBA00023015"/>
    </source>
</evidence>
<dbReference type="AlphaFoldDB" id="A0A2W5V898"/>
<dbReference type="InterPro" id="IPR000524">
    <property type="entry name" value="Tscrpt_reg_HTH_GntR"/>
</dbReference>
<dbReference type="Pfam" id="PF00392">
    <property type="entry name" value="GntR"/>
    <property type="match status" value="1"/>
</dbReference>
<gene>
    <name evidence="5" type="ORF">DI526_11460</name>
</gene>
<evidence type="ECO:0000313" key="6">
    <source>
        <dbReference type="Proteomes" id="UP000249393"/>
    </source>
</evidence>
<proteinExistence type="predicted"/>
<name>A0A2W5V898_9CAUL</name>
<reference evidence="5 6" key="1">
    <citation type="submission" date="2017-08" db="EMBL/GenBank/DDBJ databases">
        <title>Infants hospitalized years apart are colonized by the same room-sourced microbial strains.</title>
        <authorList>
            <person name="Brooks B."/>
            <person name="Olm M.R."/>
            <person name="Firek B.A."/>
            <person name="Baker R."/>
            <person name="Thomas B.C."/>
            <person name="Morowitz M.J."/>
            <person name="Banfield J.F."/>
        </authorList>
    </citation>
    <scope>NUCLEOTIDE SEQUENCE [LARGE SCALE GENOMIC DNA]</scope>
    <source>
        <strain evidence="5">S2_003_000_R2_4</strain>
    </source>
</reference>
<dbReference type="InterPro" id="IPR036388">
    <property type="entry name" value="WH-like_DNA-bd_sf"/>
</dbReference>
<evidence type="ECO:0000256" key="3">
    <source>
        <dbReference type="ARBA" id="ARBA00023163"/>
    </source>
</evidence>
<dbReference type="EMBL" id="QFQZ01000032">
    <property type="protein sequence ID" value="PZR34113.1"/>
    <property type="molecule type" value="Genomic_DNA"/>
</dbReference>
<feature type="domain" description="HTH gntR-type" evidence="4">
    <location>
        <begin position="18"/>
        <end position="87"/>
    </location>
</feature>
<dbReference type="PROSITE" id="PS50949">
    <property type="entry name" value="HTH_GNTR"/>
    <property type="match status" value="1"/>
</dbReference>
<comment type="caution">
    <text evidence="5">The sequence shown here is derived from an EMBL/GenBank/DDBJ whole genome shotgun (WGS) entry which is preliminary data.</text>
</comment>
<dbReference type="PANTHER" id="PTHR43537:SF5">
    <property type="entry name" value="UXU OPERON TRANSCRIPTIONAL REGULATOR"/>
    <property type="match status" value="1"/>
</dbReference>
<organism evidence="5 6">
    <name type="scientific">Caulobacter segnis</name>
    <dbReference type="NCBI Taxonomy" id="88688"/>
    <lineage>
        <taxon>Bacteria</taxon>
        <taxon>Pseudomonadati</taxon>
        <taxon>Pseudomonadota</taxon>
        <taxon>Alphaproteobacteria</taxon>
        <taxon>Caulobacterales</taxon>
        <taxon>Caulobacteraceae</taxon>
        <taxon>Caulobacter</taxon>
    </lineage>
</organism>
<evidence type="ECO:0000259" key="4">
    <source>
        <dbReference type="PROSITE" id="PS50949"/>
    </source>
</evidence>